<evidence type="ECO:0000256" key="1">
    <source>
        <dbReference type="SAM" id="MobiDB-lite"/>
    </source>
</evidence>
<feature type="region of interest" description="Disordered" evidence="1">
    <location>
        <begin position="98"/>
        <end position="135"/>
    </location>
</feature>
<sequence>MRIDFFLIIVFTCVSLVTGLSIEPNHDKPCIVGDAWAEECMSCTCTEGHVAICRSTLCASRLRRALDQCREGEITRLDCNSCVCKNNRRVCTKYKCNGKSRTPDSGWKRQSKKYESSAKAKGGLAMNLVKRNRRS</sequence>
<evidence type="ECO:0000313" key="4">
    <source>
        <dbReference type="RefSeq" id="XP_015602761.1"/>
    </source>
</evidence>
<dbReference type="Proteomes" id="UP000694920">
    <property type="component" value="Unplaced"/>
</dbReference>
<dbReference type="KEGG" id="ccin:107271361"/>
<dbReference type="AlphaFoldDB" id="A0AAJ7C666"/>
<name>A0AAJ7C666_CEPCN</name>
<reference evidence="4" key="1">
    <citation type="submission" date="2025-08" db="UniProtKB">
        <authorList>
            <consortium name="RefSeq"/>
        </authorList>
    </citation>
    <scope>IDENTIFICATION</scope>
</reference>
<proteinExistence type="predicted"/>
<organism evidence="3 4">
    <name type="scientific">Cephus cinctus</name>
    <name type="common">Wheat stem sawfly</name>
    <dbReference type="NCBI Taxonomy" id="211228"/>
    <lineage>
        <taxon>Eukaryota</taxon>
        <taxon>Metazoa</taxon>
        <taxon>Ecdysozoa</taxon>
        <taxon>Arthropoda</taxon>
        <taxon>Hexapoda</taxon>
        <taxon>Insecta</taxon>
        <taxon>Pterygota</taxon>
        <taxon>Neoptera</taxon>
        <taxon>Endopterygota</taxon>
        <taxon>Hymenoptera</taxon>
        <taxon>Cephoidea</taxon>
        <taxon>Cephidae</taxon>
        <taxon>Cephus</taxon>
    </lineage>
</organism>
<keyword evidence="2" id="KW-0732">Signal</keyword>
<dbReference type="GeneID" id="107271361"/>
<evidence type="ECO:0000256" key="2">
    <source>
        <dbReference type="SAM" id="SignalP"/>
    </source>
</evidence>
<gene>
    <name evidence="4" type="primary">LOC107271361</name>
</gene>
<keyword evidence="3" id="KW-1185">Reference proteome</keyword>
<feature type="signal peptide" evidence="2">
    <location>
        <begin position="1"/>
        <end position="19"/>
    </location>
</feature>
<feature type="chain" id="PRO_5042577722" evidence="2">
    <location>
        <begin position="20"/>
        <end position="135"/>
    </location>
</feature>
<dbReference type="RefSeq" id="XP_015602761.1">
    <property type="nucleotide sequence ID" value="XM_015747275.2"/>
</dbReference>
<accession>A0AAJ7C666</accession>
<protein>
    <submittedName>
        <fullName evidence="4">Uncharacterized protein LOC107271361 isoform X1</fullName>
    </submittedName>
</protein>
<evidence type="ECO:0000313" key="3">
    <source>
        <dbReference type="Proteomes" id="UP000694920"/>
    </source>
</evidence>